<evidence type="ECO:0000313" key="1">
    <source>
        <dbReference type="EMBL" id="CAG8682459.1"/>
    </source>
</evidence>
<gene>
    <name evidence="1" type="ORF">ACOLOM_LOCUS9402</name>
</gene>
<name>A0ACA9P1J9_9GLOM</name>
<proteinExistence type="predicted"/>
<evidence type="ECO:0000313" key="2">
    <source>
        <dbReference type="Proteomes" id="UP000789525"/>
    </source>
</evidence>
<organism evidence="1 2">
    <name type="scientific">Acaulospora colombiana</name>
    <dbReference type="NCBI Taxonomy" id="27376"/>
    <lineage>
        <taxon>Eukaryota</taxon>
        <taxon>Fungi</taxon>
        <taxon>Fungi incertae sedis</taxon>
        <taxon>Mucoromycota</taxon>
        <taxon>Glomeromycotina</taxon>
        <taxon>Glomeromycetes</taxon>
        <taxon>Diversisporales</taxon>
        <taxon>Acaulosporaceae</taxon>
        <taxon>Acaulospora</taxon>
    </lineage>
</organism>
<protein>
    <submittedName>
        <fullName evidence="1">2848_t:CDS:1</fullName>
    </submittedName>
</protein>
<feature type="non-terminal residue" evidence="1">
    <location>
        <position position="116"/>
    </location>
</feature>
<sequence length="116" mass="13503">LNSYRKFDNPANVKEKFSNFLNELETICRNLQLGVTSSDGLRNEMMALEDDEKIMTKFLGLFEEESEFAIKSGTVFEEIWTIREKISKDEMFELPHIPPTHLTKQKSQKLTDSRGK</sequence>
<keyword evidence="2" id="KW-1185">Reference proteome</keyword>
<reference evidence="1" key="1">
    <citation type="submission" date="2021-06" db="EMBL/GenBank/DDBJ databases">
        <authorList>
            <person name="Kallberg Y."/>
            <person name="Tangrot J."/>
            <person name="Rosling A."/>
        </authorList>
    </citation>
    <scope>NUCLEOTIDE SEQUENCE</scope>
    <source>
        <strain evidence="1">CL356</strain>
    </source>
</reference>
<accession>A0ACA9P1J9</accession>
<comment type="caution">
    <text evidence="1">The sequence shown here is derived from an EMBL/GenBank/DDBJ whole genome shotgun (WGS) entry which is preliminary data.</text>
</comment>
<feature type="non-terminal residue" evidence="1">
    <location>
        <position position="1"/>
    </location>
</feature>
<dbReference type="Proteomes" id="UP000789525">
    <property type="component" value="Unassembled WGS sequence"/>
</dbReference>
<dbReference type="EMBL" id="CAJVPT010027157">
    <property type="protein sequence ID" value="CAG8682459.1"/>
    <property type="molecule type" value="Genomic_DNA"/>
</dbReference>